<dbReference type="EMBL" id="LGGO01000030">
    <property type="protein sequence ID" value="KUK77466.1"/>
    <property type="molecule type" value="Genomic_DNA"/>
</dbReference>
<proteinExistence type="predicted"/>
<reference evidence="2" key="1">
    <citation type="journal article" date="2015" name="MBio">
        <title>Genome-Resolved Metagenomic Analysis Reveals Roles for Candidate Phyla and Other Microbial Community Members in Biogeochemical Transformations in Oil Reservoirs.</title>
        <authorList>
            <person name="Hu P."/>
            <person name="Tom L."/>
            <person name="Singh A."/>
            <person name="Thomas B.C."/>
            <person name="Baker B.J."/>
            <person name="Piceno Y.M."/>
            <person name="Andersen G.L."/>
            <person name="Banfield J.F."/>
        </authorList>
    </citation>
    <scope>NUCLEOTIDE SEQUENCE [LARGE SCALE GENOMIC DNA]</scope>
</reference>
<dbReference type="Pfam" id="PF13196">
    <property type="entry name" value="DUF4012"/>
    <property type="match status" value="1"/>
</dbReference>
<comment type="caution">
    <text evidence="1">The sequence shown here is derived from an EMBL/GenBank/DDBJ whole genome shotgun (WGS) entry which is preliminary data.</text>
</comment>
<dbReference type="InterPro" id="IPR025101">
    <property type="entry name" value="DUF4012"/>
</dbReference>
<organism evidence="1 2">
    <name type="scientific">candidate division WS6 bacterium 34_10</name>
    <dbReference type="NCBI Taxonomy" id="1641389"/>
    <lineage>
        <taxon>Bacteria</taxon>
        <taxon>Candidatus Dojkabacteria</taxon>
    </lineage>
</organism>
<evidence type="ECO:0008006" key="3">
    <source>
        <dbReference type="Google" id="ProtNLM"/>
    </source>
</evidence>
<evidence type="ECO:0000313" key="1">
    <source>
        <dbReference type="EMBL" id="KUK77466.1"/>
    </source>
</evidence>
<sequence length="604" mass="68701">PIIGIAIGGSIIYSNGKDLRNNIVSYNFQDAKTNIDMIENHLSRIKKNTQRLNWAIKLFNQEPFSRELDKVYLGLEYVLDSGDSLLSGLEPLALYIEDFEPSINFESGTPSSTKEYRDYLNTIDEKSYLTGDGAYKLKLSDEIISSVVVEHFPQFTQEYVLELKSGVKEASNSVNSISNLVTFLPDILGNTERKRYLILLQNEGEIRSTGGWISSYAVVGLEGGQIRELFVDDIYNAEGTLKVQNKRFNPPNSLVQALETTEYSFSLINWDPDLYNVMLEAESFIFALGKGDDLDGIVTIDISFIQKLLDQWGGLEVPGENELVTSDNIYSKIFEMHQDFTPSSNRKSTFLTNVANEIVTRLLSSNFSEYQSVSSVFTESLNEKHLQAVFKNTQATNFFDQKNWDGQLDSKYVSAPIAIDWNWGANKANLYIKRDHNLDIELTEENITYTYEINVANESTSDTYPQGDYINYQRIYIPPGANILNIQGIENNEYRIYNDFGFKVIGGWFNTPVNSNNTLTVRYRVARSDLGSYFPLTVQNDNVFLDINIYKQPGTKKESYVLNIGYPADWNVIESEDLTSISNQLNRRFDLISDAEFEVSWSTL</sequence>
<gene>
    <name evidence="1" type="ORF">XD93_0305</name>
</gene>
<dbReference type="AlphaFoldDB" id="A0A101HIG0"/>
<accession>A0A101HIG0</accession>
<protein>
    <recommendedName>
        <fullName evidence="3">DUF4012 domain-containing protein</fullName>
    </recommendedName>
</protein>
<evidence type="ECO:0000313" key="2">
    <source>
        <dbReference type="Proteomes" id="UP000053904"/>
    </source>
</evidence>
<dbReference type="Proteomes" id="UP000053904">
    <property type="component" value="Unassembled WGS sequence"/>
</dbReference>
<name>A0A101HIG0_9BACT</name>
<feature type="non-terminal residue" evidence="1">
    <location>
        <position position="1"/>
    </location>
</feature>